<accession>A0AAV3Q543</accession>
<evidence type="ECO:0000313" key="2">
    <source>
        <dbReference type="Proteomes" id="UP001454036"/>
    </source>
</evidence>
<proteinExistence type="predicted"/>
<dbReference type="InterPro" id="IPR011990">
    <property type="entry name" value="TPR-like_helical_dom_sf"/>
</dbReference>
<dbReference type="Gene3D" id="1.25.40.10">
    <property type="entry name" value="Tetratricopeptide repeat domain"/>
    <property type="match status" value="2"/>
</dbReference>
<evidence type="ECO:0000313" key="1">
    <source>
        <dbReference type="EMBL" id="GAA0159217.1"/>
    </source>
</evidence>
<dbReference type="PANTHER" id="PTHR47689">
    <property type="entry name" value="TETRATRICOPEPTIDE REPEAT (TPR)-LIKE SUPERFAMILY PROTEIN"/>
    <property type="match status" value="1"/>
</dbReference>
<comment type="caution">
    <text evidence="1">The sequence shown here is derived from an EMBL/GenBank/DDBJ whole genome shotgun (WGS) entry which is preliminary data.</text>
</comment>
<dbReference type="SMART" id="SM00028">
    <property type="entry name" value="TPR"/>
    <property type="match status" value="3"/>
</dbReference>
<gene>
    <name evidence="1" type="ORF">LIER_16047</name>
</gene>
<evidence type="ECO:0008006" key="3">
    <source>
        <dbReference type="Google" id="ProtNLM"/>
    </source>
</evidence>
<dbReference type="InterPro" id="IPR019734">
    <property type="entry name" value="TPR_rpt"/>
</dbReference>
<dbReference type="AlphaFoldDB" id="A0AAV3Q543"/>
<dbReference type="Pfam" id="PF13424">
    <property type="entry name" value="TPR_12"/>
    <property type="match status" value="1"/>
</dbReference>
<dbReference type="Pfam" id="PF13374">
    <property type="entry name" value="TPR_10"/>
    <property type="match status" value="1"/>
</dbReference>
<dbReference type="Proteomes" id="UP001454036">
    <property type="component" value="Unassembled WGS sequence"/>
</dbReference>
<name>A0AAV3Q543_LITER</name>
<protein>
    <recommendedName>
        <fullName evidence="3">Kinesin light chain</fullName>
    </recommendedName>
</protein>
<keyword evidence="2" id="KW-1185">Reference proteome</keyword>
<reference evidence="1 2" key="1">
    <citation type="submission" date="2024-01" db="EMBL/GenBank/DDBJ databases">
        <title>The complete chloroplast genome sequence of Lithospermum erythrorhizon: insights into the phylogenetic relationship among Boraginaceae species and the maternal lineages of purple gromwells.</title>
        <authorList>
            <person name="Okada T."/>
            <person name="Watanabe K."/>
        </authorList>
    </citation>
    <scope>NUCLEOTIDE SEQUENCE [LARGE SCALE GENOMIC DNA]</scope>
</reference>
<dbReference type="EMBL" id="BAABME010003549">
    <property type="protein sequence ID" value="GAA0159217.1"/>
    <property type="molecule type" value="Genomic_DNA"/>
</dbReference>
<organism evidence="1 2">
    <name type="scientific">Lithospermum erythrorhizon</name>
    <name type="common">Purple gromwell</name>
    <name type="synonym">Lithospermum officinale var. erythrorhizon</name>
    <dbReference type="NCBI Taxonomy" id="34254"/>
    <lineage>
        <taxon>Eukaryota</taxon>
        <taxon>Viridiplantae</taxon>
        <taxon>Streptophyta</taxon>
        <taxon>Embryophyta</taxon>
        <taxon>Tracheophyta</taxon>
        <taxon>Spermatophyta</taxon>
        <taxon>Magnoliopsida</taxon>
        <taxon>eudicotyledons</taxon>
        <taxon>Gunneridae</taxon>
        <taxon>Pentapetalae</taxon>
        <taxon>asterids</taxon>
        <taxon>lamiids</taxon>
        <taxon>Boraginales</taxon>
        <taxon>Boraginaceae</taxon>
        <taxon>Boraginoideae</taxon>
        <taxon>Lithospermeae</taxon>
        <taxon>Lithospermum</taxon>
    </lineage>
</organism>
<dbReference type="SUPFAM" id="SSF48452">
    <property type="entry name" value="TPR-like"/>
    <property type="match status" value="2"/>
</dbReference>
<dbReference type="PANTHER" id="PTHR47689:SF2">
    <property type="entry name" value="TETRATRICOPEPTIDE REPEAT (TPR)-LIKE SUPERFAMILY PROTEIN"/>
    <property type="match status" value="1"/>
</dbReference>
<sequence length="536" mass="61151">MSLRQSTVNFLRRFCVSRTYNFLYPKQPKLHLLIPGRTSGHHEFERRHSWSKQYGNVFGWIFLSAQAAIMNFTPALAEDVSTDRSPENETTEASSTGFRKVEDGSIVSNEHTSKWRIFTDHGRDLFLQRKLKEAEFFFLAALKEAKEGFGDRDAHVASACNNVAELYRVTKEFDKAEPLYLEAIRILEETYGPDDVRVGAAIHNLGQFYIVQQKLEHARVSYEIKRRVLGEGHPDYAETMYHLANVLYLQGNENDSEALVLDSVRILEEGGLGASPTCIKRMQFLAQIYAKSNRFAEAENMQRRILHLIELSKGWNSLDTVIAADRLSVTLQSAGSLKEAEDLMERCLAARKTLLPENHIQIAANIVNIASVKKLKFDQLRKINISQAMTELEKAKALFNNSIRLCHELQVQSKKKEGTQKSDAVSARIRKDRDWATIILLQSYHNLAWVETAEMEVQDAGKQDFLLVVENTLRRCISAYTEYETLVQSPASPEVKAQYILCLKNLSTFLCEKASMGEPTKHNLEEIKREIKRVES</sequence>